<organism evidence="1 2">
    <name type="scientific">Thermanaerovibrio acidaminovorans (strain ATCC 49978 / DSM 6589 / Su883)</name>
    <name type="common">Selenomonas acidaminovorans</name>
    <dbReference type="NCBI Taxonomy" id="525903"/>
    <lineage>
        <taxon>Bacteria</taxon>
        <taxon>Thermotogati</taxon>
        <taxon>Synergistota</taxon>
        <taxon>Synergistia</taxon>
        <taxon>Synergistales</taxon>
        <taxon>Synergistaceae</taxon>
        <taxon>Thermanaerovibrio</taxon>
    </lineage>
</organism>
<accession>D1B624</accession>
<keyword evidence="2" id="KW-1185">Reference proteome</keyword>
<dbReference type="OrthoDB" id="5065at2"/>
<dbReference type="EMBL" id="CP001818">
    <property type="protein sequence ID" value="ACZ19465.1"/>
    <property type="molecule type" value="Genomic_DNA"/>
</dbReference>
<evidence type="ECO:0000313" key="2">
    <source>
        <dbReference type="Proteomes" id="UP000002030"/>
    </source>
</evidence>
<dbReference type="STRING" id="525903.Taci_1234"/>
<gene>
    <name evidence="1" type="ordered locus">Taci_1234</name>
</gene>
<dbReference type="Proteomes" id="UP000002030">
    <property type="component" value="Chromosome"/>
</dbReference>
<dbReference type="KEGG" id="tai:Taci_1234"/>
<protein>
    <submittedName>
        <fullName evidence="1">Uncharacterized protein</fullName>
    </submittedName>
</protein>
<evidence type="ECO:0000313" key="1">
    <source>
        <dbReference type="EMBL" id="ACZ19465.1"/>
    </source>
</evidence>
<dbReference type="EnsemblBacteria" id="ACZ19465">
    <property type="protein sequence ID" value="ACZ19465"/>
    <property type="gene ID" value="Taci_1234"/>
</dbReference>
<sequence length="176" mass="19645">MRNPGVGLRWFVAVLLALLVAPCSWAMDEELERVLQSQGVRFHVEGQVLGDMVIGSRGTVEVIWVNRRLAEALSRAQFPPQWLVDQVQKLDSVPRGHSLFAVAVRANKPFTVDLNRLIIGVPLRRELLLTREDRMLTELSSGEESFFGVLAPVTVKPGSFIPVGYGEDRAELKVSR</sequence>
<proteinExistence type="predicted"/>
<name>D1B624_THEAS</name>
<reference evidence="1 2" key="1">
    <citation type="journal article" date="2009" name="Stand. Genomic Sci.">
        <title>Complete genome sequence of Thermanaerovibrio acidaminovorans type strain (Su883).</title>
        <authorList>
            <person name="Chovatia M."/>
            <person name="Sikorski J."/>
            <person name="Schroder M."/>
            <person name="Lapidus A."/>
            <person name="Nolan M."/>
            <person name="Tice H."/>
            <person name="Glavina Del Rio T."/>
            <person name="Copeland A."/>
            <person name="Cheng J.F."/>
            <person name="Lucas S."/>
            <person name="Chen F."/>
            <person name="Bruce D."/>
            <person name="Goodwin L."/>
            <person name="Pitluck S."/>
            <person name="Ivanova N."/>
            <person name="Mavromatis K."/>
            <person name="Ovchinnikova G."/>
            <person name="Pati A."/>
            <person name="Chen A."/>
            <person name="Palaniappan K."/>
            <person name="Land M."/>
            <person name="Hauser L."/>
            <person name="Chang Y.J."/>
            <person name="Jeffries C.D."/>
            <person name="Chain P."/>
            <person name="Saunders E."/>
            <person name="Detter J.C."/>
            <person name="Brettin T."/>
            <person name="Rohde M."/>
            <person name="Goker M."/>
            <person name="Spring S."/>
            <person name="Bristow J."/>
            <person name="Markowitz V."/>
            <person name="Hugenholtz P."/>
            <person name="Kyrpides N.C."/>
            <person name="Klenk H.P."/>
            <person name="Eisen J.A."/>
        </authorList>
    </citation>
    <scope>NUCLEOTIDE SEQUENCE [LARGE SCALE GENOMIC DNA]</scope>
    <source>
        <strain evidence="2">ATCC 49978 / DSM 6589 / Su883</strain>
    </source>
</reference>
<dbReference type="AlphaFoldDB" id="D1B624"/>
<dbReference type="HOGENOM" id="CLU_127486_0_0_0"/>